<dbReference type="OrthoDB" id="10489305at2759"/>
<comment type="caution">
    <text evidence="4">The sequence shown here is derived from an EMBL/GenBank/DDBJ whole genome shotgun (WGS) entry which is preliminary data.</text>
</comment>
<dbReference type="Pfam" id="PF01491">
    <property type="entry name" value="Frataxin_Cyay"/>
    <property type="match status" value="1"/>
</dbReference>
<protein>
    <submittedName>
        <fullName evidence="4">Uncharacterized protein</fullName>
    </submittedName>
</protein>
<accession>A0A1R2ASE5</accession>
<dbReference type="InterPro" id="IPR036524">
    <property type="entry name" value="Frataxin/CyaY_sf"/>
</dbReference>
<dbReference type="EMBL" id="MPUH01001498">
    <property type="protein sequence ID" value="OMJ67437.1"/>
    <property type="molecule type" value="Genomic_DNA"/>
</dbReference>
<dbReference type="GO" id="GO:0008199">
    <property type="term" value="F:ferric iron binding"/>
    <property type="evidence" value="ECO:0007669"/>
    <property type="project" value="InterPro"/>
</dbReference>
<name>A0A1R2ASE5_9CILI</name>
<reference evidence="4 5" key="1">
    <citation type="submission" date="2016-11" db="EMBL/GenBank/DDBJ databases">
        <title>The macronuclear genome of Stentor coeruleus: a giant cell with tiny introns.</title>
        <authorList>
            <person name="Slabodnick M."/>
            <person name="Ruby J.G."/>
            <person name="Reiff S.B."/>
            <person name="Swart E.C."/>
            <person name="Gosai S."/>
            <person name="Prabakaran S."/>
            <person name="Witkowska E."/>
            <person name="Larue G.E."/>
            <person name="Fisher S."/>
            <person name="Freeman R.M."/>
            <person name="Gunawardena J."/>
            <person name="Chu W."/>
            <person name="Stover N.A."/>
            <person name="Gregory B.D."/>
            <person name="Nowacki M."/>
            <person name="Derisi J."/>
            <person name="Roy S.W."/>
            <person name="Marshall W.F."/>
            <person name="Sood P."/>
        </authorList>
    </citation>
    <scope>NUCLEOTIDE SEQUENCE [LARGE SCALE GENOMIC DNA]</scope>
    <source>
        <strain evidence="4">WM001</strain>
    </source>
</reference>
<evidence type="ECO:0000313" key="4">
    <source>
        <dbReference type="EMBL" id="OMJ67437.1"/>
    </source>
</evidence>
<dbReference type="Gene3D" id="3.30.920.10">
    <property type="entry name" value="Frataxin/CyaY"/>
    <property type="match status" value="1"/>
</dbReference>
<keyword evidence="2" id="KW-0410">Iron transport</keyword>
<dbReference type="InterPro" id="IPR002908">
    <property type="entry name" value="Frataxin/CyaY"/>
</dbReference>
<sequence length="141" mass="16693">MFLFLIRRFGKKVRIPSANVKQNLTVPIPDKKFLDQSEFSQLSQNYLYKAKVALENIHKSNEGSVLEIQPSLIRFETNIFKLLIERNFHEQCMQVMVGNGITYNYFYDTESERWISDRDGHLLDELLCREISYKCQGFFNI</sequence>
<dbReference type="GO" id="GO:0016226">
    <property type="term" value="P:iron-sulfur cluster assembly"/>
    <property type="evidence" value="ECO:0007669"/>
    <property type="project" value="InterPro"/>
</dbReference>
<gene>
    <name evidence="4" type="ORF">SteCoe_35402</name>
</gene>
<evidence type="ECO:0000256" key="2">
    <source>
        <dbReference type="ARBA" id="ARBA00022496"/>
    </source>
</evidence>
<dbReference type="AlphaFoldDB" id="A0A1R2ASE5"/>
<dbReference type="GO" id="GO:0005737">
    <property type="term" value="C:cytoplasm"/>
    <property type="evidence" value="ECO:0007669"/>
    <property type="project" value="UniProtKB-ARBA"/>
</dbReference>
<keyword evidence="2" id="KW-0406">Ion transport</keyword>
<proteinExistence type="inferred from homology"/>
<evidence type="ECO:0000256" key="1">
    <source>
        <dbReference type="ARBA" id="ARBA00008183"/>
    </source>
</evidence>
<keyword evidence="2" id="KW-0813">Transport</keyword>
<dbReference type="GO" id="GO:0006826">
    <property type="term" value="P:iron ion transport"/>
    <property type="evidence" value="ECO:0007669"/>
    <property type="project" value="UniProtKB-KW"/>
</dbReference>
<evidence type="ECO:0000256" key="3">
    <source>
        <dbReference type="ARBA" id="ARBA00023004"/>
    </source>
</evidence>
<dbReference type="PROSITE" id="PS50810">
    <property type="entry name" value="FRATAXIN_2"/>
    <property type="match status" value="1"/>
</dbReference>
<organism evidence="4 5">
    <name type="scientific">Stentor coeruleus</name>
    <dbReference type="NCBI Taxonomy" id="5963"/>
    <lineage>
        <taxon>Eukaryota</taxon>
        <taxon>Sar</taxon>
        <taxon>Alveolata</taxon>
        <taxon>Ciliophora</taxon>
        <taxon>Postciliodesmatophora</taxon>
        <taxon>Heterotrichea</taxon>
        <taxon>Heterotrichida</taxon>
        <taxon>Stentoridae</taxon>
        <taxon>Stentor</taxon>
    </lineage>
</organism>
<comment type="similarity">
    <text evidence="1">Belongs to the frataxin family.</text>
</comment>
<keyword evidence="5" id="KW-1185">Reference proteome</keyword>
<dbReference type="Proteomes" id="UP000187209">
    <property type="component" value="Unassembled WGS sequence"/>
</dbReference>
<evidence type="ECO:0000313" key="5">
    <source>
        <dbReference type="Proteomes" id="UP000187209"/>
    </source>
</evidence>
<dbReference type="SUPFAM" id="SSF55387">
    <property type="entry name" value="Frataxin/Nqo15-like"/>
    <property type="match status" value="1"/>
</dbReference>
<keyword evidence="3" id="KW-0408">Iron</keyword>